<keyword evidence="2 6" id="KW-0489">Methyltransferase</keyword>
<name>I3CD41_9GAMM</name>
<evidence type="ECO:0000313" key="7">
    <source>
        <dbReference type="Proteomes" id="UP000005744"/>
    </source>
</evidence>
<dbReference type="PRINTS" id="PR00508">
    <property type="entry name" value="S21N4MTFRASE"/>
</dbReference>
<dbReference type="HOGENOM" id="CLU_024927_11_0_6"/>
<dbReference type="AlphaFoldDB" id="I3CD41"/>
<protein>
    <recommendedName>
        <fullName evidence="4">Methyltransferase</fullName>
        <ecNumber evidence="4">2.1.1.-</ecNumber>
    </recommendedName>
</protein>
<dbReference type="EMBL" id="JH600070">
    <property type="protein sequence ID" value="EIJ41534.1"/>
    <property type="molecule type" value="Genomic_DNA"/>
</dbReference>
<dbReference type="EC" id="2.1.1.-" evidence="4"/>
<dbReference type="eggNOG" id="COG0863">
    <property type="taxonomic scope" value="Bacteria"/>
</dbReference>
<dbReference type="GO" id="GO:0008170">
    <property type="term" value="F:N-methyltransferase activity"/>
    <property type="evidence" value="ECO:0007669"/>
    <property type="project" value="InterPro"/>
</dbReference>
<sequence>MFNLNESKPYEIFNQSCYGLTPLSDNSIDALITDPPYGISYQNHAWDKALPDKQIWADSLRVLKHGAFGLVFSSVRLMHRLMVDLEDSGFLIKDVLFWVYLNGMPKSRDIGLEIDKALAVESAVVGQYDYVQGYKKGGADNYYTETKKLKYEPCSELGIKYKGAGLGIKPAYEPVILIQKPLEKGLTVAQNVIKYGTGALNLEQTRIPYAKGESKVGHNPHPNGRVSANILRVDELEDGYDKFFVIPKVRQSAEKFNHHPTLKPVELMHHLVKLVSFEKQQILDPFMGSGSTGIASIQLKRQFVGFELEADYFAICQKRLDLLT</sequence>
<dbReference type="InterPro" id="IPR002941">
    <property type="entry name" value="DNA_methylase_N4/N6"/>
</dbReference>
<dbReference type="Gene3D" id="3.40.50.150">
    <property type="entry name" value="Vaccinia Virus protein VP39"/>
    <property type="match status" value="1"/>
</dbReference>
<reference evidence="6 7" key="1">
    <citation type="submission" date="2011-11" db="EMBL/GenBank/DDBJ databases">
        <title>Improved High-Quality Draft sequence of Beggiatoa alba B18lD.</title>
        <authorList>
            <consortium name="US DOE Joint Genome Institute"/>
            <person name="Lucas S."/>
            <person name="Han J."/>
            <person name="Lapidus A."/>
            <person name="Cheng J.-F."/>
            <person name="Goodwin L."/>
            <person name="Pitluck S."/>
            <person name="Peters L."/>
            <person name="Mikhailova N."/>
            <person name="Held B."/>
            <person name="Detter J.C."/>
            <person name="Han C."/>
            <person name="Tapia R."/>
            <person name="Land M."/>
            <person name="Hauser L."/>
            <person name="Kyrpides N."/>
            <person name="Ivanova N."/>
            <person name="Pagani I."/>
            <person name="Samuel K."/>
            <person name="Teske A."/>
            <person name="Mueller J."/>
            <person name="Woyke T."/>
        </authorList>
    </citation>
    <scope>NUCLEOTIDE SEQUENCE [LARGE SCALE GENOMIC DNA]</scope>
    <source>
        <strain evidence="6 7">B18LD</strain>
    </source>
</reference>
<dbReference type="GO" id="GO:0003677">
    <property type="term" value="F:DNA binding"/>
    <property type="evidence" value="ECO:0007669"/>
    <property type="project" value="InterPro"/>
</dbReference>
<proteinExistence type="inferred from homology"/>
<evidence type="ECO:0000313" key="6">
    <source>
        <dbReference type="EMBL" id="EIJ41534.1"/>
    </source>
</evidence>
<dbReference type="Pfam" id="PF01555">
    <property type="entry name" value="N6_N4_Mtase"/>
    <property type="match status" value="1"/>
</dbReference>
<dbReference type="SUPFAM" id="SSF53335">
    <property type="entry name" value="S-adenosyl-L-methionine-dependent methyltransferases"/>
    <property type="match status" value="1"/>
</dbReference>
<organism evidence="6 7">
    <name type="scientific">Beggiatoa alba B18LD</name>
    <dbReference type="NCBI Taxonomy" id="395493"/>
    <lineage>
        <taxon>Bacteria</taxon>
        <taxon>Pseudomonadati</taxon>
        <taxon>Pseudomonadota</taxon>
        <taxon>Gammaproteobacteria</taxon>
        <taxon>Thiotrichales</taxon>
        <taxon>Thiotrichaceae</taxon>
        <taxon>Beggiatoa</taxon>
    </lineage>
</organism>
<gene>
    <name evidence="6" type="ORF">BegalDRAFT_0620</name>
</gene>
<evidence type="ECO:0000256" key="1">
    <source>
        <dbReference type="ARBA" id="ARBA00006594"/>
    </source>
</evidence>
<dbReference type="InterPro" id="IPR001091">
    <property type="entry name" value="RM_Methyltransferase"/>
</dbReference>
<dbReference type="InterPro" id="IPR002052">
    <property type="entry name" value="DNA_methylase_N6_adenine_CS"/>
</dbReference>
<keyword evidence="3" id="KW-0808">Transferase</keyword>
<dbReference type="GO" id="GO:0032259">
    <property type="term" value="P:methylation"/>
    <property type="evidence" value="ECO:0007669"/>
    <property type="project" value="UniProtKB-KW"/>
</dbReference>
<dbReference type="RefSeq" id="WP_002683550.1">
    <property type="nucleotide sequence ID" value="NZ_JH600070.1"/>
</dbReference>
<dbReference type="STRING" id="395493.BegalDRAFT_0620"/>
<feature type="domain" description="DNA methylase N-4/N-6" evidence="5">
    <location>
        <begin position="28"/>
        <end position="317"/>
    </location>
</feature>
<comment type="similarity">
    <text evidence="1 4">Belongs to the N(4)/N(6)-methyltransferase family.</text>
</comment>
<evidence type="ECO:0000256" key="3">
    <source>
        <dbReference type="ARBA" id="ARBA00022679"/>
    </source>
</evidence>
<dbReference type="InterPro" id="IPR029063">
    <property type="entry name" value="SAM-dependent_MTases_sf"/>
</dbReference>
<keyword evidence="7" id="KW-1185">Reference proteome</keyword>
<evidence type="ECO:0000256" key="2">
    <source>
        <dbReference type="ARBA" id="ARBA00022603"/>
    </source>
</evidence>
<dbReference type="OrthoDB" id="9816043at2"/>
<dbReference type="Proteomes" id="UP000005744">
    <property type="component" value="Unassembled WGS sequence"/>
</dbReference>
<evidence type="ECO:0000256" key="4">
    <source>
        <dbReference type="RuleBase" id="RU362026"/>
    </source>
</evidence>
<dbReference type="eggNOG" id="COG1041">
    <property type="taxonomic scope" value="Bacteria"/>
</dbReference>
<evidence type="ECO:0000259" key="5">
    <source>
        <dbReference type="Pfam" id="PF01555"/>
    </source>
</evidence>
<accession>I3CD41</accession>
<dbReference type="PROSITE" id="PS00092">
    <property type="entry name" value="N6_MTASE"/>
    <property type="match status" value="1"/>
</dbReference>